<dbReference type="InterPro" id="IPR038336">
    <property type="entry name" value="NET_sf"/>
</dbReference>
<gene>
    <name evidence="8" type="ORF">Tsubulata_009149</name>
</gene>
<reference evidence="8" key="1">
    <citation type="submission" date="2022-02" db="EMBL/GenBank/DDBJ databases">
        <authorList>
            <person name="Henning P.M."/>
            <person name="McCubbin A.G."/>
            <person name="Shore J.S."/>
        </authorList>
    </citation>
    <scope>NUCLEOTIDE SEQUENCE</scope>
    <source>
        <strain evidence="8">F60SS</strain>
        <tissue evidence="8">Leaves</tissue>
    </source>
</reference>
<dbReference type="SMART" id="SM00297">
    <property type="entry name" value="BROMO"/>
    <property type="match status" value="1"/>
</dbReference>
<comment type="caution">
    <text evidence="8">The sequence shown here is derived from an EMBL/GenBank/DDBJ whole genome shotgun (WGS) entry which is preliminary data.</text>
</comment>
<feature type="compositionally biased region" description="Pro residues" evidence="5">
    <location>
        <begin position="353"/>
        <end position="362"/>
    </location>
</feature>
<feature type="compositionally biased region" description="Low complexity" evidence="5">
    <location>
        <begin position="529"/>
        <end position="548"/>
    </location>
</feature>
<dbReference type="Pfam" id="PF00439">
    <property type="entry name" value="Bromodomain"/>
    <property type="match status" value="1"/>
</dbReference>
<proteinExistence type="predicted"/>
<feature type="compositionally biased region" description="Basic and acidic residues" evidence="5">
    <location>
        <begin position="381"/>
        <end position="396"/>
    </location>
</feature>
<dbReference type="PANTHER" id="PTHR45926">
    <property type="entry name" value="OSJNBA0053K19.4 PROTEIN"/>
    <property type="match status" value="1"/>
</dbReference>
<dbReference type="PRINTS" id="PR00503">
    <property type="entry name" value="BROMODOMAIN"/>
</dbReference>
<keyword evidence="2 4" id="KW-0103">Bromodomain</keyword>
<keyword evidence="9" id="KW-1185">Reference proteome</keyword>
<evidence type="ECO:0000313" key="9">
    <source>
        <dbReference type="Proteomes" id="UP001141552"/>
    </source>
</evidence>
<dbReference type="SUPFAM" id="SSF47370">
    <property type="entry name" value="Bromodomain"/>
    <property type="match status" value="1"/>
</dbReference>
<sequence length="548" mass="59865">MNEWAMANGARAEDGRPGHQQYKQKKSRPQTKSQKVLRVASSYDESSGSGENNNNNNSNEMGGGGGDDGDSLPRTGYVNLDDPSKLARIRISLNSRSKSEIGKLKRKLVGELDRVRNLKAKLERWDHPVAAAAAPPHNPIGNNNSSRDRAVLARANSEVSYVGPGPTNSRPVPPQQGLKKKEKPKTDGGGGGDHGKEEVAALFSKELVSKCRNVLSQLMNHQYGWVFNKPVDVKKLQLHDYYTIIKHPMDLGTVKSRLSKNWYKSPIDFAEDVRLTFNNAMKYNDKGQDAHIMAQILSKLFEDNWAPIQAKLNTTTTTTTTSTTPTATTTIATATADDRRAPPPPSHLRTTPKPAPPKPSPPHPHRAVTADKTLPSHPSKTKTDPKSKGSDTDRNQDNPPPSDKLHSKDHKLRDMSYQEKQRLSTILQNLPSDKLDTVVQIIRKSNPGLFQQEDEIEVDIDSFDAETLWELDRFVNGCQNSLSNNSRNVEDSVHAGQAHHVVHPDNVASATLGKPIQPGAGQKHGDIGSGSSSSSSSRSNSGSSSSGN</sequence>
<dbReference type="InterPro" id="IPR027353">
    <property type="entry name" value="NET_dom"/>
</dbReference>
<dbReference type="EMBL" id="JAKUCV010001239">
    <property type="protein sequence ID" value="KAJ4847172.1"/>
    <property type="molecule type" value="Genomic_DNA"/>
</dbReference>
<evidence type="ECO:0000259" key="6">
    <source>
        <dbReference type="PROSITE" id="PS50014"/>
    </source>
</evidence>
<feature type="region of interest" description="Disordered" evidence="5">
    <location>
        <begin position="156"/>
        <end position="196"/>
    </location>
</feature>
<dbReference type="Pfam" id="PF17035">
    <property type="entry name" value="BET"/>
    <property type="match status" value="1"/>
</dbReference>
<evidence type="ECO:0000256" key="3">
    <source>
        <dbReference type="ARBA" id="ARBA00023163"/>
    </source>
</evidence>
<keyword evidence="3" id="KW-0804">Transcription</keyword>
<evidence type="ECO:0008006" key="10">
    <source>
        <dbReference type="Google" id="ProtNLM"/>
    </source>
</evidence>
<feature type="domain" description="Bromo" evidence="6">
    <location>
        <begin position="219"/>
        <end position="291"/>
    </location>
</feature>
<protein>
    <recommendedName>
        <fullName evidence="10">NET domain-containing protein</fullName>
    </recommendedName>
</protein>
<evidence type="ECO:0000256" key="5">
    <source>
        <dbReference type="SAM" id="MobiDB-lite"/>
    </source>
</evidence>
<reference evidence="8" key="2">
    <citation type="journal article" date="2023" name="Plants (Basel)">
        <title>Annotation of the Turnera subulata (Passifloraceae) Draft Genome Reveals the S-Locus Evolved after the Divergence of Turneroideae from Passifloroideae in a Stepwise Manner.</title>
        <authorList>
            <person name="Henning P.M."/>
            <person name="Roalson E.H."/>
            <person name="Mir W."/>
            <person name="McCubbin A.G."/>
            <person name="Shore J.S."/>
        </authorList>
    </citation>
    <scope>NUCLEOTIDE SEQUENCE</scope>
    <source>
        <strain evidence="8">F60SS</strain>
    </source>
</reference>
<feature type="compositionally biased region" description="Low complexity" evidence="5">
    <location>
        <begin position="316"/>
        <end position="335"/>
    </location>
</feature>
<dbReference type="Gene3D" id="1.20.920.10">
    <property type="entry name" value="Bromodomain-like"/>
    <property type="match status" value="1"/>
</dbReference>
<organism evidence="8 9">
    <name type="scientific">Turnera subulata</name>
    <dbReference type="NCBI Taxonomy" id="218843"/>
    <lineage>
        <taxon>Eukaryota</taxon>
        <taxon>Viridiplantae</taxon>
        <taxon>Streptophyta</taxon>
        <taxon>Embryophyta</taxon>
        <taxon>Tracheophyta</taxon>
        <taxon>Spermatophyta</taxon>
        <taxon>Magnoliopsida</taxon>
        <taxon>eudicotyledons</taxon>
        <taxon>Gunneridae</taxon>
        <taxon>Pentapetalae</taxon>
        <taxon>rosids</taxon>
        <taxon>fabids</taxon>
        <taxon>Malpighiales</taxon>
        <taxon>Passifloraceae</taxon>
        <taxon>Turnera</taxon>
    </lineage>
</organism>
<feature type="region of interest" description="Disordered" evidence="5">
    <location>
        <begin position="507"/>
        <end position="548"/>
    </location>
</feature>
<evidence type="ECO:0000259" key="7">
    <source>
        <dbReference type="PROSITE" id="PS51525"/>
    </source>
</evidence>
<evidence type="ECO:0000256" key="2">
    <source>
        <dbReference type="ARBA" id="ARBA00023117"/>
    </source>
</evidence>
<name>A0A9Q0JNB1_9ROSI</name>
<dbReference type="Gene3D" id="1.20.1270.220">
    <property type="match status" value="1"/>
</dbReference>
<accession>A0A9Q0JNB1</accession>
<dbReference type="Proteomes" id="UP001141552">
    <property type="component" value="Unassembled WGS sequence"/>
</dbReference>
<feature type="region of interest" description="Disordered" evidence="5">
    <location>
        <begin position="1"/>
        <end position="84"/>
    </location>
</feature>
<dbReference type="PROSITE" id="PS51525">
    <property type="entry name" value="NET"/>
    <property type="match status" value="1"/>
</dbReference>
<feature type="compositionally biased region" description="Low complexity" evidence="5">
    <location>
        <begin position="41"/>
        <end position="60"/>
    </location>
</feature>
<keyword evidence="1" id="KW-0805">Transcription regulation</keyword>
<feature type="region of interest" description="Disordered" evidence="5">
    <location>
        <begin position="316"/>
        <end position="410"/>
    </location>
</feature>
<evidence type="ECO:0000313" key="8">
    <source>
        <dbReference type="EMBL" id="KAJ4847172.1"/>
    </source>
</evidence>
<dbReference type="InterPro" id="IPR036427">
    <property type="entry name" value="Bromodomain-like_sf"/>
</dbReference>
<feature type="domain" description="NET" evidence="7">
    <location>
        <begin position="405"/>
        <end position="486"/>
    </location>
</feature>
<evidence type="ECO:0000256" key="1">
    <source>
        <dbReference type="ARBA" id="ARBA00023015"/>
    </source>
</evidence>
<evidence type="ECO:0000256" key="4">
    <source>
        <dbReference type="PROSITE-ProRule" id="PRU00035"/>
    </source>
</evidence>
<dbReference type="AlphaFoldDB" id="A0A9Q0JNB1"/>
<dbReference type="InterPro" id="IPR001487">
    <property type="entry name" value="Bromodomain"/>
</dbReference>
<dbReference type="PROSITE" id="PS50014">
    <property type="entry name" value="BROMODOMAIN_2"/>
    <property type="match status" value="1"/>
</dbReference>
<dbReference type="OrthoDB" id="21449at2759"/>